<evidence type="ECO:0000313" key="1">
    <source>
        <dbReference type="EMBL" id="CDX11928.1"/>
    </source>
</evidence>
<reference evidence="2" key="1">
    <citation type="submission" date="2014-08" db="EMBL/GenBank/DDBJ databases">
        <authorList>
            <person name="Moulin L."/>
        </authorList>
    </citation>
    <scope>NUCLEOTIDE SEQUENCE [LARGE SCALE GENOMIC DNA]</scope>
</reference>
<organism evidence="1 2">
    <name type="scientific">Mesorhizobium plurifarium</name>
    <dbReference type="NCBI Taxonomy" id="69974"/>
    <lineage>
        <taxon>Bacteria</taxon>
        <taxon>Pseudomonadati</taxon>
        <taxon>Pseudomonadota</taxon>
        <taxon>Alphaproteobacteria</taxon>
        <taxon>Hyphomicrobiales</taxon>
        <taxon>Phyllobacteriaceae</taxon>
        <taxon>Mesorhizobium</taxon>
    </lineage>
</organism>
<dbReference type="Proteomes" id="UP000045285">
    <property type="component" value="Unassembled WGS sequence"/>
</dbReference>
<evidence type="ECO:0000313" key="2">
    <source>
        <dbReference type="Proteomes" id="UP000045285"/>
    </source>
</evidence>
<keyword evidence="2" id="KW-1185">Reference proteome</keyword>
<proteinExistence type="predicted"/>
<name>A0A090EXV6_MESPL</name>
<dbReference type="AlphaFoldDB" id="A0A090EXV6"/>
<sequence length="81" mass="8958">MSLHPSKRHRFKIYGWQDPAPVVRGPAPPQRVPGRKEVPARSHFLDTGLMDHQELLDRGIDDSLAQATSASCRVAPACCRA</sequence>
<protein>
    <submittedName>
        <fullName evidence="1">Uncharacterized protein</fullName>
    </submittedName>
</protein>
<dbReference type="EMBL" id="CCMZ01000003">
    <property type="protein sequence ID" value="CDX11928.1"/>
    <property type="molecule type" value="Genomic_DNA"/>
</dbReference>
<accession>A0A090EXV6</accession>
<gene>
    <name evidence="1" type="ORF">MPL3356_110241</name>
</gene>